<feature type="binding site" evidence="7">
    <location>
        <position position="60"/>
    </location>
    <ligand>
        <name>S-adenosyl-L-methionine</name>
        <dbReference type="ChEBI" id="CHEBI:59789"/>
    </ligand>
</feature>
<dbReference type="SUPFAM" id="SSF53335">
    <property type="entry name" value="S-adenosyl-L-methionine-dependent methyltransferases"/>
    <property type="match status" value="1"/>
</dbReference>
<keyword evidence="4 8" id="KW-0808">Transferase</keyword>
<evidence type="ECO:0000256" key="2">
    <source>
        <dbReference type="ARBA" id="ARBA00011900"/>
    </source>
</evidence>
<dbReference type="PRINTS" id="PR00505">
    <property type="entry name" value="D12N6MTFRASE"/>
</dbReference>
<sequence>MILTDKNVAPFIKWAGGKRQLLPYIQELMPKTYDNYYEPFIGGGAVLFHLMPQKEVIINDINKALINVYRQIKYHPNELMQYLTKIDADIPLEHKAYYYEQREQFNDKMMKDEYDLELAALFIYLNKHCFNGLYRVNSKGLFNVPFNNSNVKSFNAENILAVSHFLQKVTILEGDFEHACQNAKKGDFIFLDSPYAPLNDTSFEAYTKEGFDIPSHKRLAKLFGELSSRGCYCMLTNHNTEFINDLYQDYHKKVITVRRYINSDAKNRKGEEIIITNY</sequence>
<evidence type="ECO:0000313" key="8">
    <source>
        <dbReference type="EMBL" id="SNU95784.1"/>
    </source>
</evidence>
<dbReference type="NCBIfam" id="TIGR00571">
    <property type="entry name" value="dam"/>
    <property type="match status" value="1"/>
</dbReference>
<evidence type="ECO:0000313" key="9">
    <source>
        <dbReference type="Proteomes" id="UP000215383"/>
    </source>
</evidence>
<evidence type="ECO:0000256" key="5">
    <source>
        <dbReference type="ARBA" id="ARBA00022691"/>
    </source>
</evidence>
<name>A0A239TFX5_9FIRM</name>
<dbReference type="EC" id="2.1.1.72" evidence="2"/>
<feature type="binding site" evidence="7">
    <location>
        <position position="192"/>
    </location>
    <ligand>
        <name>S-adenosyl-L-methionine</name>
        <dbReference type="ChEBI" id="CHEBI:59789"/>
    </ligand>
</feature>
<dbReference type="GO" id="GO:1904047">
    <property type="term" value="F:S-adenosyl-L-methionine binding"/>
    <property type="evidence" value="ECO:0007669"/>
    <property type="project" value="TreeGrafter"/>
</dbReference>
<evidence type="ECO:0000256" key="4">
    <source>
        <dbReference type="ARBA" id="ARBA00022679"/>
    </source>
</evidence>
<dbReference type="GO" id="GO:0009307">
    <property type="term" value="P:DNA restriction-modification system"/>
    <property type="evidence" value="ECO:0007669"/>
    <property type="project" value="InterPro"/>
</dbReference>
<dbReference type="GO" id="GO:0009007">
    <property type="term" value="F:site-specific DNA-methyltransferase (adenine-specific) activity"/>
    <property type="evidence" value="ECO:0007669"/>
    <property type="project" value="UniProtKB-EC"/>
</dbReference>
<dbReference type="InterPro" id="IPR023095">
    <property type="entry name" value="Ade_MeTrfase_dom_2"/>
</dbReference>
<protein>
    <recommendedName>
        <fullName evidence="2">site-specific DNA-methyltransferase (adenine-specific)</fullName>
        <ecNumber evidence="2">2.1.1.72</ecNumber>
    </recommendedName>
</protein>
<gene>
    <name evidence="8" type="primary">dpnM</name>
    <name evidence="8" type="ORF">SAMEA4364220_00478</name>
</gene>
<dbReference type="Gene3D" id="1.10.1020.10">
    <property type="entry name" value="Adenine-specific Methyltransferase, Domain 2"/>
    <property type="match status" value="1"/>
</dbReference>
<keyword evidence="3 8" id="KW-0489">Methyltransferase</keyword>
<dbReference type="InterPro" id="IPR012327">
    <property type="entry name" value="MeTrfase_D12"/>
</dbReference>
<reference evidence="8 9" key="1">
    <citation type="submission" date="2017-06" db="EMBL/GenBank/DDBJ databases">
        <authorList>
            <consortium name="Pathogen Informatics"/>
        </authorList>
    </citation>
    <scope>NUCLEOTIDE SEQUENCE [LARGE SCALE GENOMIC DNA]</scope>
    <source>
        <strain evidence="8 9">NCTC10570</strain>
    </source>
</reference>
<dbReference type="InterPro" id="IPR012263">
    <property type="entry name" value="M_m6A_EcoRV"/>
</dbReference>
<dbReference type="EMBL" id="LT906446">
    <property type="protein sequence ID" value="SNU95784.1"/>
    <property type="molecule type" value="Genomic_DNA"/>
</dbReference>
<dbReference type="AlphaFoldDB" id="A0A239TFX5"/>
<dbReference type="Gene3D" id="3.40.50.150">
    <property type="entry name" value="Vaccinia Virus protein VP39"/>
    <property type="match status" value="1"/>
</dbReference>
<dbReference type="PIRSF" id="PIRSF000398">
    <property type="entry name" value="M_m6A_EcoRV"/>
    <property type="match status" value="1"/>
</dbReference>
<dbReference type="GO" id="GO:0043565">
    <property type="term" value="F:sequence-specific DNA binding"/>
    <property type="evidence" value="ECO:0007669"/>
    <property type="project" value="TreeGrafter"/>
</dbReference>
<dbReference type="REBASE" id="216010">
    <property type="entry name" value="M2.Mhy10570ORF477P"/>
</dbReference>
<feature type="binding site" evidence="7">
    <location>
        <position position="18"/>
    </location>
    <ligand>
        <name>S-adenosyl-L-methionine</name>
        <dbReference type="ChEBI" id="CHEBI:59789"/>
    </ligand>
</feature>
<comment type="catalytic activity">
    <reaction evidence="6">
        <text>a 2'-deoxyadenosine in DNA + S-adenosyl-L-methionine = an N(6)-methyl-2'-deoxyadenosine in DNA + S-adenosyl-L-homocysteine + H(+)</text>
        <dbReference type="Rhea" id="RHEA:15197"/>
        <dbReference type="Rhea" id="RHEA-COMP:12418"/>
        <dbReference type="Rhea" id="RHEA-COMP:12419"/>
        <dbReference type="ChEBI" id="CHEBI:15378"/>
        <dbReference type="ChEBI" id="CHEBI:57856"/>
        <dbReference type="ChEBI" id="CHEBI:59789"/>
        <dbReference type="ChEBI" id="CHEBI:90615"/>
        <dbReference type="ChEBI" id="CHEBI:90616"/>
        <dbReference type="EC" id="2.1.1.72"/>
    </reaction>
</comment>
<evidence type="ECO:0000256" key="1">
    <source>
        <dbReference type="ARBA" id="ARBA00006594"/>
    </source>
</evidence>
<evidence type="ECO:0000256" key="3">
    <source>
        <dbReference type="ARBA" id="ARBA00022603"/>
    </source>
</evidence>
<proteinExistence type="inferred from homology"/>
<dbReference type="GO" id="GO:0006298">
    <property type="term" value="P:mismatch repair"/>
    <property type="evidence" value="ECO:0007669"/>
    <property type="project" value="TreeGrafter"/>
</dbReference>
<keyword evidence="9" id="KW-1185">Reference proteome</keyword>
<dbReference type="eggNOG" id="COG0338">
    <property type="taxonomic scope" value="Bacteria"/>
</dbReference>
<dbReference type="PANTHER" id="PTHR30481:SF3">
    <property type="entry name" value="DNA ADENINE METHYLASE"/>
    <property type="match status" value="1"/>
</dbReference>
<keyword evidence="5" id="KW-0949">S-adenosyl-L-methionine</keyword>
<organism evidence="8 9">
    <name type="scientific">Megamonas hypermegale</name>
    <dbReference type="NCBI Taxonomy" id="158847"/>
    <lineage>
        <taxon>Bacteria</taxon>
        <taxon>Bacillati</taxon>
        <taxon>Bacillota</taxon>
        <taxon>Negativicutes</taxon>
        <taxon>Selenomonadales</taxon>
        <taxon>Selenomonadaceae</taxon>
        <taxon>Megamonas</taxon>
    </lineage>
</organism>
<dbReference type="Proteomes" id="UP000215383">
    <property type="component" value="Chromosome 1"/>
</dbReference>
<dbReference type="GO" id="GO:0032259">
    <property type="term" value="P:methylation"/>
    <property type="evidence" value="ECO:0007669"/>
    <property type="project" value="UniProtKB-KW"/>
</dbReference>
<dbReference type="Pfam" id="PF02086">
    <property type="entry name" value="MethyltransfD12"/>
    <property type="match status" value="1"/>
</dbReference>
<feature type="binding site" evidence="7">
    <location>
        <position position="14"/>
    </location>
    <ligand>
        <name>S-adenosyl-L-methionine</name>
        <dbReference type="ChEBI" id="CHEBI:59789"/>
    </ligand>
</feature>
<dbReference type="InterPro" id="IPR029063">
    <property type="entry name" value="SAM-dependent_MTases_sf"/>
</dbReference>
<comment type="similarity">
    <text evidence="1">Belongs to the N(4)/N(6)-methyltransferase family.</text>
</comment>
<evidence type="ECO:0000256" key="6">
    <source>
        <dbReference type="ARBA" id="ARBA00047942"/>
    </source>
</evidence>
<dbReference type="PANTHER" id="PTHR30481">
    <property type="entry name" value="DNA ADENINE METHYLASE"/>
    <property type="match status" value="1"/>
</dbReference>
<accession>A0A239TFX5</accession>
<evidence type="ECO:0000256" key="7">
    <source>
        <dbReference type="PIRSR" id="PIRSR000398-1"/>
    </source>
</evidence>